<dbReference type="GO" id="GO:1902208">
    <property type="term" value="P:regulation of bacterial-type flagellum assembly"/>
    <property type="evidence" value="ECO:0007669"/>
    <property type="project" value="InterPro"/>
</dbReference>
<dbReference type="GO" id="GO:0003677">
    <property type="term" value="F:DNA binding"/>
    <property type="evidence" value="ECO:0007669"/>
    <property type="project" value="UniProtKB-KW"/>
</dbReference>
<keyword evidence="5" id="KW-0805">Transcription regulation</keyword>
<keyword evidence="9" id="KW-0614">Plasmid</keyword>
<proteinExistence type="predicted"/>
<dbReference type="GO" id="GO:0044781">
    <property type="term" value="P:bacterial-type flagellum organization"/>
    <property type="evidence" value="ECO:0007669"/>
    <property type="project" value="UniProtKB-KW"/>
</dbReference>
<evidence type="ECO:0000313" key="10">
    <source>
        <dbReference type="Proteomes" id="UP000182567"/>
    </source>
</evidence>
<dbReference type="Proteomes" id="UP000182567">
    <property type="component" value="Plasmid unnamed1"/>
</dbReference>
<evidence type="ECO:0000256" key="5">
    <source>
        <dbReference type="ARBA" id="ARBA00023015"/>
    </source>
</evidence>
<evidence type="ECO:0000313" key="9">
    <source>
        <dbReference type="EMBL" id="APC19382.1"/>
    </source>
</evidence>
<dbReference type="GO" id="GO:0045893">
    <property type="term" value="P:positive regulation of DNA-templated transcription"/>
    <property type="evidence" value="ECO:0007669"/>
    <property type="project" value="InterPro"/>
</dbReference>
<dbReference type="GeneID" id="46911930"/>
<dbReference type="Pfam" id="PF05280">
    <property type="entry name" value="FlhC"/>
    <property type="match status" value="1"/>
</dbReference>
<evidence type="ECO:0000256" key="1">
    <source>
        <dbReference type="ARBA" id="ARBA00022490"/>
    </source>
</evidence>
<evidence type="ECO:0000256" key="4">
    <source>
        <dbReference type="ARBA" id="ARBA00022833"/>
    </source>
</evidence>
<keyword evidence="7" id="KW-0010">Activator</keyword>
<protein>
    <recommendedName>
        <fullName evidence="11">Flagellar transcriptional regulator FlhC</fullName>
    </recommendedName>
</protein>
<keyword evidence="1" id="KW-0963">Cytoplasm</keyword>
<organism evidence="9 10">
    <name type="scientific">Pseudomonas frederiksbergensis</name>
    <dbReference type="NCBI Taxonomy" id="104087"/>
    <lineage>
        <taxon>Bacteria</taxon>
        <taxon>Pseudomonadati</taxon>
        <taxon>Pseudomonadota</taxon>
        <taxon>Gammaproteobacteria</taxon>
        <taxon>Pseudomonadales</taxon>
        <taxon>Pseudomonadaceae</taxon>
        <taxon>Pseudomonas</taxon>
    </lineage>
</organism>
<name>A0A1J0ETR1_9PSED</name>
<keyword evidence="3" id="KW-1005">Bacterial flagellum biogenesis</keyword>
<dbReference type="EMBL" id="CP017887">
    <property type="protein sequence ID" value="APC19382.1"/>
    <property type="molecule type" value="Genomic_DNA"/>
</dbReference>
<dbReference type="InterPro" id="IPR007944">
    <property type="entry name" value="FlhC"/>
</dbReference>
<evidence type="ECO:0000256" key="2">
    <source>
        <dbReference type="ARBA" id="ARBA00022723"/>
    </source>
</evidence>
<keyword evidence="8" id="KW-0804">Transcription</keyword>
<gene>
    <name evidence="9" type="ORF">BLL42_26945</name>
</gene>
<dbReference type="GO" id="GO:0046872">
    <property type="term" value="F:metal ion binding"/>
    <property type="evidence" value="ECO:0007669"/>
    <property type="project" value="UniProtKB-KW"/>
</dbReference>
<dbReference type="RefSeq" id="WP_071555889.1">
    <property type="nucleotide sequence ID" value="NZ_CP017887.1"/>
</dbReference>
<evidence type="ECO:0000256" key="3">
    <source>
        <dbReference type="ARBA" id="ARBA00022795"/>
    </source>
</evidence>
<evidence type="ECO:0000256" key="6">
    <source>
        <dbReference type="ARBA" id="ARBA00023125"/>
    </source>
</evidence>
<keyword evidence="4" id="KW-0862">Zinc</keyword>
<dbReference type="SUPFAM" id="SSF160930">
    <property type="entry name" value="FlhC-like"/>
    <property type="match status" value="1"/>
</dbReference>
<dbReference type="AlphaFoldDB" id="A0A1J0ETR1"/>
<geneLocation type="plasmid" evidence="9">
    <name>unnamed1</name>
</geneLocation>
<evidence type="ECO:0000256" key="8">
    <source>
        <dbReference type="ARBA" id="ARBA00023163"/>
    </source>
</evidence>
<dbReference type="OrthoDB" id="6858240at2"/>
<sequence length="216" mass="23660">MSQAASSDTIIFARKMIGAGFRSVVVRNSTGVSRKIIENMRKNSDAPESSCGPLSSAETLIKSNAAAVEATIFLLSYRQLAMKPEEEIDVEAVIAAFDVYQDAHGAARGGKVDETVLLDINDTWVIARDYRSAELSEHYCGHCGISFFRPVRLSQKSCPLCQLQDVEDQPSAFDTGLNIAHVRDEALKMRNWGQSDDEIARSLGVSSDDVEKLLSQ</sequence>
<accession>A0A1J0ETR1</accession>
<reference evidence="10" key="1">
    <citation type="submission" date="2016-10" db="EMBL/GenBank/DDBJ databases">
        <title>Pseudomonas frederiksbergensis ERGS4:02 complete genome.</title>
        <authorList>
            <person name="Kumar R."/>
            <person name="Acharya V."/>
            <person name="Singh D."/>
        </authorList>
    </citation>
    <scope>NUCLEOTIDE SEQUENCE [LARGE SCALE GENOMIC DNA]</scope>
    <source>
        <strain evidence="10">ERGS4:02</strain>
        <plasmid evidence="10">Plasmid unnamed1</plasmid>
    </source>
</reference>
<keyword evidence="2" id="KW-0479">Metal-binding</keyword>
<evidence type="ECO:0008006" key="11">
    <source>
        <dbReference type="Google" id="ProtNLM"/>
    </source>
</evidence>
<keyword evidence="6" id="KW-0238">DNA-binding</keyword>
<evidence type="ECO:0000256" key="7">
    <source>
        <dbReference type="ARBA" id="ARBA00023159"/>
    </source>
</evidence>